<accession>A0ABW8PG77</accession>
<dbReference type="SUPFAM" id="SSF50621">
    <property type="entry name" value="Alanine racemase C-terminal domain-like"/>
    <property type="match status" value="1"/>
</dbReference>
<keyword evidence="5" id="KW-1185">Reference proteome</keyword>
<name>A0ABW8PG77_9FLAO</name>
<dbReference type="Gene3D" id="2.40.37.10">
    <property type="entry name" value="Lyase, Ornithine Decarboxylase, Chain A, domain 1"/>
    <property type="match status" value="1"/>
</dbReference>
<feature type="domain" description="Orn/DAP/Arg decarboxylase 2 N-terminal" evidence="3">
    <location>
        <begin position="28"/>
        <end position="274"/>
    </location>
</feature>
<dbReference type="PANTHER" id="PTHR43727:SF3">
    <property type="entry name" value="GROUP IV DECARBOXYLASE"/>
    <property type="match status" value="1"/>
</dbReference>
<dbReference type="SUPFAM" id="SSF51419">
    <property type="entry name" value="PLP-binding barrel"/>
    <property type="match status" value="1"/>
</dbReference>
<gene>
    <name evidence="4" type="ORF">V3467_05915</name>
</gene>
<evidence type="ECO:0000256" key="2">
    <source>
        <dbReference type="ARBA" id="ARBA00022898"/>
    </source>
</evidence>
<proteinExistence type="predicted"/>
<dbReference type="Pfam" id="PF02784">
    <property type="entry name" value="Orn_Arg_deC_N"/>
    <property type="match status" value="1"/>
</dbReference>
<dbReference type="RefSeq" id="WP_088466739.1">
    <property type="nucleotide sequence ID" value="NZ_JAZHOJ010000009.1"/>
</dbReference>
<evidence type="ECO:0000313" key="5">
    <source>
        <dbReference type="Proteomes" id="UP001621713"/>
    </source>
</evidence>
<dbReference type="PANTHER" id="PTHR43727">
    <property type="entry name" value="DIAMINOPIMELATE DECARBOXYLASE"/>
    <property type="match status" value="1"/>
</dbReference>
<dbReference type="Gene3D" id="3.20.20.10">
    <property type="entry name" value="Alanine racemase"/>
    <property type="match status" value="1"/>
</dbReference>
<dbReference type="InterPro" id="IPR022644">
    <property type="entry name" value="De-COase2_N"/>
</dbReference>
<organism evidence="4 5">
    <name type="scientific">Flavobacterium covae</name>
    <dbReference type="NCBI Taxonomy" id="2906076"/>
    <lineage>
        <taxon>Bacteria</taxon>
        <taxon>Pseudomonadati</taxon>
        <taxon>Bacteroidota</taxon>
        <taxon>Flavobacteriia</taxon>
        <taxon>Flavobacteriales</taxon>
        <taxon>Flavobacteriaceae</taxon>
        <taxon>Flavobacterium</taxon>
    </lineage>
</organism>
<evidence type="ECO:0000259" key="3">
    <source>
        <dbReference type="Pfam" id="PF02784"/>
    </source>
</evidence>
<evidence type="ECO:0000256" key="1">
    <source>
        <dbReference type="ARBA" id="ARBA00001933"/>
    </source>
</evidence>
<dbReference type="InterPro" id="IPR009006">
    <property type="entry name" value="Ala_racemase/Decarboxylase_C"/>
</dbReference>
<evidence type="ECO:0000313" key="4">
    <source>
        <dbReference type="EMBL" id="MFK7003386.1"/>
    </source>
</evidence>
<dbReference type="Proteomes" id="UP001621713">
    <property type="component" value="Unassembled WGS sequence"/>
</dbReference>
<comment type="cofactor">
    <cofactor evidence="1">
        <name>pyridoxal 5'-phosphate</name>
        <dbReference type="ChEBI" id="CHEBI:597326"/>
    </cofactor>
</comment>
<dbReference type="InterPro" id="IPR029066">
    <property type="entry name" value="PLP-binding_barrel"/>
</dbReference>
<reference evidence="4 5" key="1">
    <citation type="submission" date="2024-02" db="EMBL/GenBank/DDBJ databases">
        <title>Comparative Genomic Analysis of Flavobacterium Species Causing Columnaris Disease of Freshwater Fish in Thailand: Insights into Virulence and Resistance Mechanisms.</title>
        <authorList>
            <person name="Nguyen D."/>
            <person name="Chokmangmeepisarn P."/>
            <person name="Khianchaikhan K."/>
            <person name="Morishita M."/>
            <person name="Bunnoy A."/>
            <person name="Rodkhum C."/>
        </authorList>
    </citation>
    <scope>NUCLEOTIDE SEQUENCE [LARGE SCALE GENOMIC DNA]</scope>
    <source>
        <strain evidence="4 5">PCBSB2203</strain>
    </source>
</reference>
<keyword evidence="2" id="KW-0663">Pyridoxal phosphate</keyword>
<sequence>MKKRNKVFQQILEQDKAAFVIDEAKFADNIQKMQKAFLNHYPNITIGYSYKTNYIPKVCHIAHENECWAEVVSEMEVEMAQMNLNNKANIIYNGPVKSIDSLQTVIQADGIINIDNDSDVEKINTILNSTSKKAKVALRLSFDFQDSTSRFGLEMAKVLELEKKLLADPRYIVLGFHLHLPFRSLESFQFRVECMLKVLSASANKNLDYINLGGGFFGDIPQEVAEVLGISKLPSFDDYAKVLGGELKKYFLNLGVISSQMPRLFIEPGSSVIADGMYYISNIHAKKTIQGRNYLITYAGRHLLSPTNKTIDLPLELGERVNTKVENNEKLDAFVVGYTCIEGDVLGKIETSDEIEIDNAYIIVKNVGSYSIVMGSDFILPQPAIYSFDADFNVSKIRSTKKAIEVYNSFIE</sequence>
<dbReference type="EMBL" id="JAZHOJ010000009">
    <property type="protein sequence ID" value="MFK7003386.1"/>
    <property type="molecule type" value="Genomic_DNA"/>
</dbReference>
<protein>
    <recommendedName>
        <fullName evidence="3">Orn/DAP/Arg decarboxylase 2 N-terminal domain-containing protein</fullName>
    </recommendedName>
</protein>
<comment type="caution">
    <text evidence="4">The sequence shown here is derived from an EMBL/GenBank/DDBJ whole genome shotgun (WGS) entry which is preliminary data.</text>
</comment>